<keyword evidence="1" id="KW-1133">Transmembrane helix</keyword>
<proteinExistence type="predicted"/>
<protein>
    <submittedName>
        <fullName evidence="2">Uncharacterized protein</fullName>
    </submittedName>
</protein>
<evidence type="ECO:0000256" key="1">
    <source>
        <dbReference type="SAM" id="Phobius"/>
    </source>
</evidence>
<keyword evidence="1" id="KW-0472">Membrane</keyword>
<name>A0A7S0EXR4_9CRYP</name>
<keyword evidence="1" id="KW-0812">Transmembrane</keyword>
<dbReference type="AlphaFoldDB" id="A0A7S0EXR4"/>
<gene>
    <name evidence="2" type="ORF">HPHI1048_LOCUS17735</name>
</gene>
<reference evidence="2" key="1">
    <citation type="submission" date="2021-01" db="EMBL/GenBank/DDBJ databases">
        <authorList>
            <person name="Corre E."/>
            <person name="Pelletier E."/>
            <person name="Niang G."/>
            <person name="Scheremetjew M."/>
            <person name="Finn R."/>
            <person name="Kale V."/>
            <person name="Holt S."/>
            <person name="Cochrane G."/>
            <person name="Meng A."/>
            <person name="Brown T."/>
            <person name="Cohen L."/>
        </authorList>
    </citation>
    <scope>NUCLEOTIDE SEQUENCE</scope>
    <source>
        <strain evidence="2">CCMP325</strain>
    </source>
</reference>
<evidence type="ECO:0000313" key="2">
    <source>
        <dbReference type="EMBL" id="CAD8497558.1"/>
    </source>
</evidence>
<feature type="transmembrane region" description="Helical" evidence="1">
    <location>
        <begin position="23"/>
        <end position="43"/>
    </location>
</feature>
<dbReference type="EMBL" id="HBEO01026345">
    <property type="protein sequence ID" value="CAD8497558.1"/>
    <property type="molecule type" value="Transcribed_RNA"/>
</dbReference>
<accession>A0A7S0EXR4</accession>
<sequence>MSYGTMAVGGGETARRTERKTKVMASLASVAAMTLVVFVVLAHSRRSALLAARTQSLGEEADWKPSRWNPSHVRMVVSQNLDDQSVKNIWRKPGEAWKGIDDILPTNGRYAYEENHDMNANAAKLLNYLQHARKQIHKVQEKFPKNLPSGKLGNEVEKMKVTMEAQDNGFYSIEQQLLHEKRMRAKAPSSMLAQASAPKATRRVFEDEAMYGEGIVGDIRSQGHKERSWSRKQASKDMNKYFDKLNKQILSKSGYKWSTKNQAGDMDRYFQYLNKRDNKLESQHKKILKQDGYYHIHPEEAK</sequence>
<organism evidence="2">
    <name type="scientific">Hanusia phi</name>
    <dbReference type="NCBI Taxonomy" id="3032"/>
    <lineage>
        <taxon>Eukaryota</taxon>
        <taxon>Cryptophyceae</taxon>
        <taxon>Pyrenomonadales</taxon>
        <taxon>Geminigeraceae</taxon>
        <taxon>Hanusia</taxon>
    </lineage>
</organism>